<feature type="region of interest" description="Disordered" evidence="1">
    <location>
        <begin position="762"/>
        <end position="1110"/>
    </location>
</feature>
<sequence>MGVLVANLEQTVPSKGEVQEPIPPQVVVVNPLSVARQSSADILERVGDLVQADSSRSNTEKAKHTRRILEYLHDGLQYAEVIAQANDIAQGVVSILQVILEQELNRRQNNEQITIVYYTLSSTVLTIRHIKEHHINEQIRNELKNKYEKVYDLVNDFGGVANAYYTTYKRMFVRFLKAGELKPKLEAFIQNCRTYQEDILYLLQIHIASTVESTVEAVADLSKNMDTALKILNQLGAADTRKELEAQRFLIDRNMDSQSIIQDEKTLVEFAAIFSEQVTKETKDILHKDIEDILQESMNNFSSKIEQVKKDININVQSSQAEILAKLNAGPHNLIEDTEFRKLWFDHGWKASIKSRIFVDEICSSLRNEFEKYSILNGHTRDDNWTLPILSQVMVHPAISDAIDEDGSGYISVHEINVFLKQKPAGWTLSTWLLFWAIGWQGTILNSSERIDKIIGRLFTVCQEAKFKSDNIKLKLKIDKYVLSLELISKLTSWYSVTGFQGNFILDVMQVQIYDKLMPLALEYEKLHKTLAKQLLNQGGILLEISDTMPLKKQFGNRIESWLLPFLENILAQQLDAVAKKHLLDNGDDQDNNGQEDHTVGQIQLWDEPTVVQVEDKTSDKSVTFEQWVDMDWTLEILLYEFHLRMQSLLQGWKRQKVDHQIMVNSFSSGVFSGWHTACLNKSDQEFQHAIKLLENIYNNDSETETKDDDEAQDKNSALQSTVDVLSVSVANLNNSMDELKGMIAGQKELLLNANHRTTSPFVPQSNVQISAPEPPAGFSPWSRPTSFPAVQQPAGYNPPQQQSTGYFPTGQQPVGYNPPQQQSAGYFPSQQQPAAYPPQQQPTAYPPQQQYTGFPLQQQPPYFPPQQSAAYFPQQQPYRYPPQPTYPTFPSQQQPAPYFPPQQPYGYPPQQQPAPYFPPQQPTVYTSQPQPPAYFPQQPQQYTSYSMQQPNSYSYQQPSGYSHQYSTAYPSQQQQATAYPPPPPQFTVYPPAPQPQFTTYPPPQPQSTAYPQTQPPPHQSTVYPPQPQFTPYLPPQQQSTAYPPPSQPQSAAYPPQQQSTVYPPLQPQSSTYPPPSQPQPAAYPPQPPSAAYPPQFMGSPFQTPVIPQL</sequence>
<protein>
    <recommendedName>
        <fullName evidence="2">EF-hand domain-containing protein</fullName>
    </recommendedName>
</protein>
<dbReference type="PROSITE" id="PS00018">
    <property type="entry name" value="EF_HAND_1"/>
    <property type="match status" value="1"/>
</dbReference>
<evidence type="ECO:0000256" key="1">
    <source>
        <dbReference type="SAM" id="MobiDB-lite"/>
    </source>
</evidence>
<feature type="compositionally biased region" description="Low complexity" evidence="1">
    <location>
        <begin position="842"/>
        <end position="879"/>
    </location>
</feature>
<feature type="compositionally biased region" description="Pro residues" evidence="1">
    <location>
        <begin position="898"/>
        <end position="922"/>
    </location>
</feature>
<reference evidence="3" key="1">
    <citation type="submission" date="2022-08" db="EMBL/GenBank/DDBJ databases">
        <authorList>
            <consortium name="DOE Joint Genome Institute"/>
            <person name="Min B."/>
            <person name="Riley R."/>
            <person name="Sierra-Patev S."/>
            <person name="Naranjo-Ortiz M."/>
            <person name="Looney B."/>
            <person name="Konkel Z."/>
            <person name="Slot J.C."/>
            <person name="Sakamoto Y."/>
            <person name="Steenwyk J.L."/>
            <person name="Rokas A."/>
            <person name="Carro J."/>
            <person name="Camarero S."/>
            <person name="Ferreira P."/>
            <person name="Molpeceres G."/>
            <person name="Ruiz-Duenas F.J."/>
            <person name="Serrano A."/>
            <person name="Henrissat B."/>
            <person name="Drula E."/>
            <person name="Hughes K.W."/>
            <person name="Mata J.L."/>
            <person name="Ishikawa N.K."/>
            <person name="Vargas-Isla R."/>
            <person name="Ushijima S."/>
            <person name="Smith C.A."/>
            <person name="Ahrendt S."/>
            <person name="Andreopoulos W."/>
            <person name="He G."/>
            <person name="Labutti K."/>
            <person name="Lipzen A."/>
            <person name="Ng V."/>
            <person name="Sandor L."/>
            <person name="Barry K."/>
            <person name="Martinez A.T."/>
            <person name="Xiao Y."/>
            <person name="Gibbons J.G."/>
            <person name="Terashima K."/>
            <person name="Hibbett D.S."/>
            <person name="Grigoriev I.V."/>
        </authorList>
    </citation>
    <scope>NUCLEOTIDE SEQUENCE</scope>
    <source>
        <strain evidence="3">Sp2 HRB7682 ss15</strain>
    </source>
</reference>
<evidence type="ECO:0000313" key="4">
    <source>
        <dbReference type="Proteomes" id="UP001150238"/>
    </source>
</evidence>
<feature type="domain" description="EF-hand" evidence="2">
    <location>
        <begin position="401"/>
        <end position="426"/>
    </location>
</feature>
<feature type="compositionally biased region" description="Polar residues" evidence="1">
    <location>
        <begin position="799"/>
        <end position="825"/>
    </location>
</feature>
<name>A0A9W9DUN5_9AGAR</name>
<evidence type="ECO:0000259" key="2">
    <source>
        <dbReference type="PROSITE" id="PS50222"/>
    </source>
</evidence>
<feature type="compositionally biased region" description="Pro residues" evidence="1">
    <location>
        <begin position="1073"/>
        <end position="1092"/>
    </location>
</feature>
<dbReference type="EMBL" id="JANVFS010000009">
    <property type="protein sequence ID" value="KAJ4487243.1"/>
    <property type="molecule type" value="Genomic_DNA"/>
</dbReference>
<dbReference type="InterPro" id="IPR018247">
    <property type="entry name" value="EF_Hand_1_Ca_BS"/>
</dbReference>
<feature type="compositionally biased region" description="Pro residues" evidence="1">
    <location>
        <begin position="1014"/>
        <end position="1035"/>
    </location>
</feature>
<comment type="caution">
    <text evidence="3">The sequence shown here is derived from an EMBL/GenBank/DDBJ whole genome shotgun (WGS) entry which is preliminary data.</text>
</comment>
<reference evidence="3" key="2">
    <citation type="journal article" date="2023" name="Proc. Natl. Acad. Sci. U.S.A.">
        <title>A global phylogenomic analysis of the shiitake genus Lentinula.</title>
        <authorList>
            <person name="Sierra-Patev S."/>
            <person name="Min B."/>
            <person name="Naranjo-Ortiz M."/>
            <person name="Looney B."/>
            <person name="Konkel Z."/>
            <person name="Slot J.C."/>
            <person name="Sakamoto Y."/>
            <person name="Steenwyk J.L."/>
            <person name="Rokas A."/>
            <person name="Carro J."/>
            <person name="Camarero S."/>
            <person name="Ferreira P."/>
            <person name="Molpeceres G."/>
            <person name="Ruiz-Duenas F.J."/>
            <person name="Serrano A."/>
            <person name="Henrissat B."/>
            <person name="Drula E."/>
            <person name="Hughes K.W."/>
            <person name="Mata J.L."/>
            <person name="Ishikawa N.K."/>
            <person name="Vargas-Isla R."/>
            <person name="Ushijima S."/>
            <person name="Smith C.A."/>
            <person name="Donoghue J."/>
            <person name="Ahrendt S."/>
            <person name="Andreopoulos W."/>
            <person name="He G."/>
            <person name="LaButti K."/>
            <person name="Lipzen A."/>
            <person name="Ng V."/>
            <person name="Riley R."/>
            <person name="Sandor L."/>
            <person name="Barry K."/>
            <person name="Martinez A.T."/>
            <person name="Xiao Y."/>
            <person name="Gibbons J.G."/>
            <person name="Terashima K."/>
            <person name="Grigoriev I.V."/>
            <person name="Hibbett D."/>
        </authorList>
    </citation>
    <scope>NUCLEOTIDE SEQUENCE</scope>
    <source>
        <strain evidence="3">Sp2 HRB7682 ss15</strain>
    </source>
</reference>
<dbReference type="GO" id="GO:0005509">
    <property type="term" value="F:calcium ion binding"/>
    <property type="evidence" value="ECO:0007669"/>
    <property type="project" value="InterPro"/>
</dbReference>
<organism evidence="3 4">
    <name type="scientific">Lentinula lateritia</name>
    <dbReference type="NCBI Taxonomy" id="40482"/>
    <lineage>
        <taxon>Eukaryota</taxon>
        <taxon>Fungi</taxon>
        <taxon>Dikarya</taxon>
        <taxon>Basidiomycota</taxon>
        <taxon>Agaricomycotina</taxon>
        <taxon>Agaricomycetes</taxon>
        <taxon>Agaricomycetidae</taxon>
        <taxon>Agaricales</taxon>
        <taxon>Marasmiineae</taxon>
        <taxon>Omphalotaceae</taxon>
        <taxon>Lentinula</taxon>
    </lineage>
</organism>
<feature type="compositionally biased region" description="Pro residues" evidence="1">
    <location>
        <begin position="980"/>
        <end position="1006"/>
    </location>
</feature>
<dbReference type="InterPro" id="IPR002048">
    <property type="entry name" value="EF_hand_dom"/>
</dbReference>
<feature type="compositionally biased region" description="Low complexity" evidence="1">
    <location>
        <begin position="1049"/>
        <end position="1072"/>
    </location>
</feature>
<gene>
    <name evidence="3" type="ORF">C8J55DRAFT_507376</name>
</gene>
<evidence type="ECO:0000313" key="3">
    <source>
        <dbReference type="EMBL" id="KAJ4487243.1"/>
    </source>
</evidence>
<accession>A0A9W9DUN5</accession>
<feature type="compositionally biased region" description="Low complexity" evidence="1">
    <location>
        <begin position="936"/>
        <end position="979"/>
    </location>
</feature>
<dbReference type="AlphaFoldDB" id="A0A9W9DUN5"/>
<dbReference type="PROSITE" id="PS50222">
    <property type="entry name" value="EF_HAND_2"/>
    <property type="match status" value="1"/>
</dbReference>
<dbReference type="Proteomes" id="UP001150238">
    <property type="component" value="Unassembled WGS sequence"/>
</dbReference>
<proteinExistence type="predicted"/>